<organism evidence="9 10">
    <name type="scientific">Domibacillus enclensis</name>
    <dbReference type="NCBI Taxonomy" id="1017273"/>
    <lineage>
        <taxon>Bacteria</taxon>
        <taxon>Bacillati</taxon>
        <taxon>Bacillota</taxon>
        <taxon>Bacilli</taxon>
        <taxon>Bacillales</taxon>
        <taxon>Bacillaceae</taxon>
        <taxon>Domibacillus</taxon>
    </lineage>
</organism>
<evidence type="ECO:0000256" key="4">
    <source>
        <dbReference type="ARBA" id="ARBA00022989"/>
    </source>
</evidence>
<dbReference type="PANTHER" id="PTHR12677:SF59">
    <property type="entry name" value="GOLGI APPARATUS MEMBRANE PROTEIN TVP38-RELATED"/>
    <property type="match status" value="1"/>
</dbReference>
<feature type="transmembrane region" description="Helical" evidence="6">
    <location>
        <begin position="153"/>
        <end position="172"/>
    </location>
</feature>
<dbReference type="AlphaFoldDB" id="A0A1N6NX21"/>
<dbReference type="InterPro" id="IPR015414">
    <property type="entry name" value="TMEM64"/>
</dbReference>
<keyword evidence="2 6" id="KW-1003">Cell membrane</keyword>
<reference evidence="9 10" key="1">
    <citation type="submission" date="2017-01" db="EMBL/GenBank/DDBJ databases">
        <authorList>
            <person name="Mah S.A."/>
            <person name="Swanson W.J."/>
            <person name="Moy G.W."/>
            <person name="Vacquier V.D."/>
        </authorList>
    </citation>
    <scope>NUCLEOTIDE SEQUENCE [LARGE SCALE GENOMIC DNA]</scope>
    <source>
        <strain evidence="9 10">NIO-1016</strain>
    </source>
</reference>
<keyword evidence="4 6" id="KW-1133">Transmembrane helix</keyword>
<comment type="subcellular location">
    <subcellularLocation>
        <location evidence="1 6">Cell membrane</location>
        <topology evidence="1 6">Multi-pass membrane protein</topology>
    </subcellularLocation>
</comment>
<evidence type="ECO:0000256" key="1">
    <source>
        <dbReference type="ARBA" id="ARBA00004651"/>
    </source>
</evidence>
<dbReference type="OrthoDB" id="2451090at2"/>
<evidence type="ECO:0000313" key="11">
    <source>
        <dbReference type="Proteomes" id="UP000215545"/>
    </source>
</evidence>
<evidence type="ECO:0000256" key="2">
    <source>
        <dbReference type="ARBA" id="ARBA00022475"/>
    </source>
</evidence>
<keyword evidence="5 6" id="KW-0472">Membrane</keyword>
<feature type="transmembrane region" description="Helical" evidence="6">
    <location>
        <begin position="128"/>
        <end position="147"/>
    </location>
</feature>
<dbReference type="Pfam" id="PF09335">
    <property type="entry name" value="VTT_dom"/>
    <property type="match status" value="1"/>
</dbReference>
<dbReference type="EMBL" id="MWSK01000001">
    <property type="protein sequence ID" value="OXS80169.1"/>
    <property type="molecule type" value="Genomic_DNA"/>
</dbReference>
<evidence type="ECO:0000259" key="7">
    <source>
        <dbReference type="Pfam" id="PF09335"/>
    </source>
</evidence>
<comment type="similarity">
    <text evidence="6">Belongs to the TVP38/TMEM64 family.</text>
</comment>
<dbReference type="InterPro" id="IPR032816">
    <property type="entry name" value="VTT_dom"/>
</dbReference>
<name>A0A1N6NX21_9BACI</name>
<reference evidence="8" key="3">
    <citation type="submission" date="2017-03" db="EMBL/GenBank/DDBJ databases">
        <authorList>
            <person name="Dastager S.G."/>
            <person name="Neurgaonkar P.S."/>
            <person name="Dharne M.S."/>
        </authorList>
    </citation>
    <scope>NUCLEOTIDE SEQUENCE</scope>
    <source>
        <strain evidence="8">DSM 25145</strain>
    </source>
</reference>
<feature type="transmembrane region" description="Helical" evidence="6">
    <location>
        <begin position="21"/>
        <end position="48"/>
    </location>
</feature>
<reference evidence="11" key="2">
    <citation type="submission" date="2017-03" db="EMBL/GenBank/DDBJ databases">
        <title>Bacillus sp. V-88(T) DSM27956, whole genome shotgun sequencing project.</title>
        <authorList>
            <person name="Dastager S.G."/>
            <person name="Neurgaonkar P.S."/>
            <person name="Dharne M.S."/>
        </authorList>
    </citation>
    <scope>NUCLEOTIDE SEQUENCE [LARGE SCALE GENOMIC DNA]</scope>
    <source>
        <strain evidence="11">DSM 25145</strain>
    </source>
</reference>
<evidence type="ECO:0000313" key="8">
    <source>
        <dbReference type="EMBL" id="OXS80169.1"/>
    </source>
</evidence>
<dbReference type="GO" id="GO:0005886">
    <property type="term" value="C:plasma membrane"/>
    <property type="evidence" value="ECO:0007669"/>
    <property type="project" value="UniProtKB-SubCell"/>
</dbReference>
<feature type="domain" description="VTT" evidence="7">
    <location>
        <begin position="35"/>
        <end position="148"/>
    </location>
</feature>
<evidence type="ECO:0000256" key="3">
    <source>
        <dbReference type="ARBA" id="ARBA00022692"/>
    </source>
</evidence>
<accession>A0A1N6NX21</accession>
<protein>
    <recommendedName>
        <fullName evidence="6">TVP38/TMEM64 family membrane protein</fullName>
    </recommendedName>
</protein>
<evidence type="ECO:0000313" key="10">
    <source>
        <dbReference type="Proteomes" id="UP000186385"/>
    </source>
</evidence>
<feature type="transmembrane region" description="Helical" evidence="6">
    <location>
        <begin position="54"/>
        <end position="72"/>
    </location>
</feature>
<dbReference type="PANTHER" id="PTHR12677">
    <property type="entry name" value="GOLGI APPARATUS MEMBRANE PROTEIN TVP38-RELATED"/>
    <property type="match status" value="1"/>
</dbReference>
<proteinExistence type="inferred from homology"/>
<gene>
    <name evidence="8" type="ORF">B1B05_01430</name>
    <name evidence="9" type="ORF">SAMN05443094_101301</name>
</gene>
<evidence type="ECO:0000256" key="5">
    <source>
        <dbReference type="ARBA" id="ARBA00023136"/>
    </source>
</evidence>
<dbReference type="EMBL" id="FTLX01000001">
    <property type="protein sequence ID" value="SIP96546.1"/>
    <property type="molecule type" value="Genomic_DNA"/>
</dbReference>
<dbReference type="STRING" id="1017273.SAMN05443094_101301"/>
<sequence>MMEVERWIEGIIEQAGWLGPVFFILLHLLRPFLFLPVVVICIAGGYLFGFVQGAIYSIIGLSLMGAVFYKIVNRFPFVRERMMKVKRKVAGERKMTIGQVMILRVMPFVHFHLLSIYLMDMTRSYREYMQYSILGVITPALLYTAFGEAMEKMPWYVSVTFLSVLLALYALLGRRNKNRQQESSESC</sequence>
<dbReference type="RefSeq" id="WP_045849517.1">
    <property type="nucleotide sequence ID" value="NZ_FTLX01000001.1"/>
</dbReference>
<dbReference type="Proteomes" id="UP000186385">
    <property type="component" value="Unassembled WGS sequence"/>
</dbReference>
<dbReference type="Proteomes" id="UP000215545">
    <property type="component" value="Unassembled WGS sequence"/>
</dbReference>
<comment type="caution">
    <text evidence="6">Lacks conserved residue(s) required for the propagation of feature annotation.</text>
</comment>
<keyword evidence="11" id="KW-1185">Reference proteome</keyword>
<evidence type="ECO:0000313" key="9">
    <source>
        <dbReference type="EMBL" id="SIP96546.1"/>
    </source>
</evidence>
<evidence type="ECO:0000256" key="6">
    <source>
        <dbReference type="RuleBase" id="RU366058"/>
    </source>
</evidence>
<keyword evidence="3 6" id="KW-0812">Transmembrane</keyword>